<protein>
    <submittedName>
        <fullName evidence="2">Uncharacterized protein</fullName>
    </submittedName>
</protein>
<reference evidence="2 3" key="1">
    <citation type="journal article" date="2010" name="Cell Res.">
        <title>Complete genome sequence of the rifamycin SV-producing Amycolatopsis mediterranei U32 revealed its genetic characteristics in phylogeny and metabolism.</title>
        <authorList>
            <person name="Zhao W."/>
            <person name="Zhong Y."/>
            <person name="Yuan H."/>
            <person name="Wang J."/>
            <person name="Zheng H."/>
            <person name="Wang Y."/>
            <person name="Cen X."/>
            <person name="Xu F."/>
            <person name="Bai J."/>
            <person name="Han X."/>
            <person name="Lu G."/>
            <person name="Zhu Y."/>
            <person name="Shao Z."/>
            <person name="Yan H."/>
            <person name="Li C."/>
            <person name="Peng N."/>
            <person name="Zhang Z."/>
            <person name="Zhang Y."/>
            <person name="Lin W."/>
            <person name="Fan Y."/>
            <person name="Qin Z."/>
            <person name="Hu Y."/>
            <person name="Zhu B."/>
            <person name="Wang S."/>
            <person name="Ding X."/>
            <person name="Zhao G.P."/>
        </authorList>
    </citation>
    <scope>NUCLEOTIDE SEQUENCE [LARGE SCALE GENOMIC DNA]</scope>
    <source>
        <strain evidence="3">U-32</strain>
    </source>
</reference>
<accession>A0A0H3DD34</accession>
<dbReference type="HOGENOM" id="CLU_1358103_0_0_11"/>
<dbReference type="RefSeq" id="WP_013227605.1">
    <property type="nucleotide sequence ID" value="NC_014318.1"/>
</dbReference>
<evidence type="ECO:0000313" key="2">
    <source>
        <dbReference type="EMBL" id="ADJ47549.1"/>
    </source>
</evidence>
<feature type="region of interest" description="Disordered" evidence="1">
    <location>
        <begin position="166"/>
        <end position="201"/>
    </location>
</feature>
<dbReference type="KEGG" id="amd:AMED_5802"/>
<dbReference type="AlphaFoldDB" id="A0A0H3DD34"/>
<gene>
    <name evidence="2" type="ordered locus">AMED_5802</name>
</gene>
<dbReference type="Proteomes" id="UP000000328">
    <property type="component" value="Chromosome"/>
</dbReference>
<name>A0A0H3DD34_AMYMU</name>
<dbReference type="eggNOG" id="COG1199">
    <property type="taxonomic scope" value="Bacteria"/>
</dbReference>
<evidence type="ECO:0000313" key="3">
    <source>
        <dbReference type="Proteomes" id="UP000000328"/>
    </source>
</evidence>
<proteinExistence type="predicted"/>
<dbReference type="PATRIC" id="fig|749927.5.peg.6035"/>
<evidence type="ECO:0000256" key="1">
    <source>
        <dbReference type="SAM" id="MobiDB-lite"/>
    </source>
</evidence>
<feature type="compositionally biased region" description="Basic and acidic residues" evidence="1">
    <location>
        <begin position="190"/>
        <end position="201"/>
    </location>
</feature>
<sequence>MAFPNRWTASSSAAAALANSPTRRIREVQRIEQGMGRGVRDSDDHCAVLLVGSKLAMATRDPDWKKLFSPATRAQLDLSNQVAVQLKGQGLDAVRSALTACLDRDPNWVERSRRALAEIRYLDAGTIRPEAIAIRAAFDLASAGQYSAAADEIQRAINGIEDTLLRTEGQLPAPRHPPSSPSSSKASPSRRTERCSSRWSE</sequence>
<dbReference type="OrthoDB" id="366844at2"/>
<organism evidence="2 3">
    <name type="scientific">Amycolatopsis mediterranei (strain U-32)</name>
    <dbReference type="NCBI Taxonomy" id="749927"/>
    <lineage>
        <taxon>Bacteria</taxon>
        <taxon>Bacillati</taxon>
        <taxon>Actinomycetota</taxon>
        <taxon>Actinomycetes</taxon>
        <taxon>Pseudonocardiales</taxon>
        <taxon>Pseudonocardiaceae</taxon>
        <taxon>Amycolatopsis</taxon>
    </lineage>
</organism>
<dbReference type="GeneID" id="92873472"/>
<dbReference type="EMBL" id="CP002000">
    <property type="protein sequence ID" value="ADJ47549.1"/>
    <property type="molecule type" value="Genomic_DNA"/>
</dbReference>